<reference evidence="1 2" key="1">
    <citation type="submission" date="2016-01" db="EMBL/GenBank/DDBJ databases">
        <authorList>
            <person name="Oliw E.H."/>
        </authorList>
    </citation>
    <scope>NUCLEOTIDE SEQUENCE [LARGE SCALE GENOMIC DNA]</scope>
    <source>
        <strain evidence="1">LMG 27134</strain>
    </source>
</reference>
<dbReference type="Proteomes" id="UP000054683">
    <property type="component" value="Unassembled WGS sequence"/>
</dbReference>
<evidence type="ECO:0000313" key="2">
    <source>
        <dbReference type="Proteomes" id="UP000054683"/>
    </source>
</evidence>
<organism evidence="1 2">
    <name type="scientific">Caballeronia udeis</name>
    <dbReference type="NCBI Taxonomy" id="1232866"/>
    <lineage>
        <taxon>Bacteria</taxon>
        <taxon>Pseudomonadati</taxon>
        <taxon>Pseudomonadota</taxon>
        <taxon>Betaproteobacteria</taxon>
        <taxon>Burkholderiales</taxon>
        <taxon>Burkholderiaceae</taxon>
        <taxon>Caballeronia</taxon>
    </lineage>
</organism>
<accession>A0A158ER79</accession>
<name>A0A158ER79_9BURK</name>
<evidence type="ECO:0000313" key="1">
    <source>
        <dbReference type="EMBL" id="SAL10088.1"/>
    </source>
</evidence>
<dbReference type="AlphaFoldDB" id="A0A158ER79"/>
<sequence length="53" mass="5576">MISVCARGFEERETIVTGKGCQSFAVAMLVHENIGDGRVLIGGMFGLARGFSG</sequence>
<protein>
    <submittedName>
        <fullName evidence="1">Uncharacterized protein</fullName>
    </submittedName>
</protein>
<dbReference type="EMBL" id="FCOK02000001">
    <property type="protein sequence ID" value="SAL10088.1"/>
    <property type="molecule type" value="Genomic_DNA"/>
</dbReference>
<gene>
    <name evidence="1" type="ORF">AWB69_00127</name>
</gene>
<proteinExistence type="predicted"/>